<evidence type="ECO:0000256" key="1">
    <source>
        <dbReference type="SAM" id="Phobius"/>
    </source>
</evidence>
<dbReference type="FunCoup" id="H2AQS6">
    <property type="interactions" value="27"/>
</dbReference>
<dbReference type="GeneID" id="13883265"/>
<organism evidence="2 3">
    <name type="scientific">Kazachstania africana (strain ATCC 22294 / BCRC 22015 / CBS 2517 / CECT 1963 / NBRC 1671 / NRRL Y-8276)</name>
    <name type="common">Yeast</name>
    <name type="synonym">Kluyveromyces africanus</name>
    <dbReference type="NCBI Taxonomy" id="1071382"/>
    <lineage>
        <taxon>Eukaryota</taxon>
        <taxon>Fungi</taxon>
        <taxon>Dikarya</taxon>
        <taxon>Ascomycota</taxon>
        <taxon>Saccharomycotina</taxon>
        <taxon>Saccharomycetes</taxon>
        <taxon>Saccharomycetales</taxon>
        <taxon>Saccharomycetaceae</taxon>
        <taxon>Kazachstania</taxon>
    </lineage>
</organism>
<keyword evidence="1" id="KW-1133">Transmembrane helix</keyword>
<dbReference type="AlphaFoldDB" id="H2AQS6"/>
<keyword evidence="3" id="KW-1185">Reference proteome</keyword>
<proteinExistence type="predicted"/>
<protein>
    <submittedName>
        <fullName evidence="2">Uncharacterized protein</fullName>
    </submittedName>
</protein>
<keyword evidence="1" id="KW-0472">Membrane</keyword>
<dbReference type="OrthoDB" id="4061674at2759"/>
<dbReference type="eggNOG" id="ENOG502SCND">
    <property type="taxonomic scope" value="Eukaryota"/>
</dbReference>
<dbReference type="HOGENOM" id="CLU_183906_0_0_1"/>
<dbReference type="EMBL" id="HE650822">
    <property type="protein sequence ID" value="CCF56726.1"/>
    <property type="molecule type" value="Genomic_DNA"/>
</dbReference>
<dbReference type="KEGG" id="kaf:KAFR_0B04300"/>
<reference evidence="2 3" key="1">
    <citation type="journal article" date="2011" name="Proc. Natl. Acad. Sci. U.S.A.">
        <title>Evolutionary erosion of yeast sex chromosomes by mating-type switching accidents.</title>
        <authorList>
            <person name="Gordon J.L."/>
            <person name="Armisen D."/>
            <person name="Proux-Wera E."/>
            <person name="Oheigeartaigh S.S."/>
            <person name="Byrne K.P."/>
            <person name="Wolfe K.H."/>
        </authorList>
    </citation>
    <scope>NUCLEOTIDE SEQUENCE [LARGE SCALE GENOMIC DNA]</scope>
    <source>
        <strain evidence="3">ATCC 22294 / BCRC 22015 / CBS 2517 / CECT 1963 / NBRC 1671 / NRRL Y-8276</strain>
    </source>
</reference>
<keyword evidence="1" id="KW-0812">Transmembrane</keyword>
<feature type="transmembrane region" description="Helical" evidence="1">
    <location>
        <begin position="20"/>
        <end position="38"/>
    </location>
</feature>
<dbReference type="Proteomes" id="UP000005220">
    <property type="component" value="Chromosome 2"/>
</dbReference>
<dbReference type="InParanoid" id="H2AQS6"/>
<evidence type="ECO:0000313" key="2">
    <source>
        <dbReference type="EMBL" id="CCF56726.1"/>
    </source>
</evidence>
<sequence length="91" mass="10378">MKLDSKIYSEAHKIAQGPNFRYIALGMVCGAVVPTIYARRYFHPQLSQAALVEQEKQLPELKNKTLVEKNKHIPNNMLDDDITYALFSSII</sequence>
<dbReference type="RefSeq" id="XP_003955861.1">
    <property type="nucleotide sequence ID" value="XM_003955812.1"/>
</dbReference>
<name>H2AQS6_KAZAF</name>
<accession>H2AQS6</accession>
<gene>
    <name evidence="2" type="primary">KAFR0B04300</name>
    <name evidence="2" type="ORF">KAFR_0B04300</name>
</gene>
<evidence type="ECO:0000313" key="3">
    <source>
        <dbReference type="Proteomes" id="UP000005220"/>
    </source>
</evidence>